<keyword evidence="2" id="KW-1185">Reference proteome</keyword>
<accession>A0ABN9CKK1</accession>
<name>A0ABN9CKK1_9NEOB</name>
<dbReference type="EMBL" id="CATNWA010010745">
    <property type="protein sequence ID" value="CAI9560533.1"/>
    <property type="molecule type" value="Genomic_DNA"/>
</dbReference>
<protein>
    <submittedName>
        <fullName evidence="1">Uncharacterized protein</fullName>
    </submittedName>
</protein>
<proteinExistence type="predicted"/>
<dbReference type="Proteomes" id="UP001162483">
    <property type="component" value="Unassembled WGS sequence"/>
</dbReference>
<feature type="non-terminal residue" evidence="1">
    <location>
        <position position="1"/>
    </location>
</feature>
<reference evidence="1" key="1">
    <citation type="submission" date="2023-05" db="EMBL/GenBank/DDBJ databases">
        <authorList>
            <person name="Stuckert A."/>
        </authorList>
    </citation>
    <scope>NUCLEOTIDE SEQUENCE</scope>
</reference>
<evidence type="ECO:0000313" key="2">
    <source>
        <dbReference type="Proteomes" id="UP001162483"/>
    </source>
</evidence>
<comment type="caution">
    <text evidence="1">The sequence shown here is derived from an EMBL/GenBank/DDBJ whole genome shotgun (WGS) entry which is preliminary data.</text>
</comment>
<evidence type="ECO:0000313" key="1">
    <source>
        <dbReference type="EMBL" id="CAI9560533.1"/>
    </source>
</evidence>
<sequence length="98" mass="10676">YCVSCDLPQLVTWYKAVISHVVSNDVTSDILLTILHVITDWPNSDHMIGTTAGTGSWCFALSGSVHKQGAGKPFINSHPTLHCHRPARLHTTAGREVV</sequence>
<gene>
    <name evidence="1" type="ORF">SPARVUS_LOCUS5270150</name>
</gene>
<organism evidence="1 2">
    <name type="scientific">Staurois parvus</name>
    <dbReference type="NCBI Taxonomy" id="386267"/>
    <lineage>
        <taxon>Eukaryota</taxon>
        <taxon>Metazoa</taxon>
        <taxon>Chordata</taxon>
        <taxon>Craniata</taxon>
        <taxon>Vertebrata</taxon>
        <taxon>Euteleostomi</taxon>
        <taxon>Amphibia</taxon>
        <taxon>Batrachia</taxon>
        <taxon>Anura</taxon>
        <taxon>Neobatrachia</taxon>
        <taxon>Ranoidea</taxon>
        <taxon>Ranidae</taxon>
        <taxon>Staurois</taxon>
    </lineage>
</organism>